<evidence type="ECO:0000256" key="3">
    <source>
        <dbReference type="ARBA" id="ARBA00022776"/>
    </source>
</evidence>
<evidence type="ECO:0000313" key="10">
    <source>
        <dbReference type="EMBL" id="TKR88746.1"/>
    </source>
</evidence>
<dbReference type="Gene3D" id="1.25.10.10">
    <property type="entry name" value="Leucine-rich Repeat Variant"/>
    <property type="match status" value="2"/>
</dbReference>
<reference evidence="10 11" key="2">
    <citation type="journal article" date="2019" name="G3 (Bethesda)">
        <title>Hybrid Assembly of the Genome of the Entomopathogenic Nematode Steinernema carpocapsae Identifies the X-Chromosome.</title>
        <authorList>
            <person name="Serra L."/>
            <person name="Macchietto M."/>
            <person name="Macias-Munoz A."/>
            <person name="McGill C.J."/>
            <person name="Rodriguez I.M."/>
            <person name="Rodriguez B."/>
            <person name="Murad R."/>
            <person name="Mortazavi A."/>
        </authorList>
    </citation>
    <scope>NUCLEOTIDE SEQUENCE [LARGE SCALE GENOMIC DNA]</scope>
    <source>
        <strain evidence="10 11">ALL</strain>
    </source>
</reference>
<gene>
    <name evidence="10" type="ORF">L596_012944</name>
</gene>
<dbReference type="SUPFAM" id="SSF48371">
    <property type="entry name" value="ARM repeat"/>
    <property type="match status" value="1"/>
</dbReference>
<dbReference type="GO" id="GO:0000796">
    <property type="term" value="C:condensin complex"/>
    <property type="evidence" value="ECO:0007669"/>
    <property type="project" value="TreeGrafter"/>
</dbReference>
<keyword evidence="2" id="KW-0132">Cell division</keyword>
<feature type="coiled-coil region" evidence="7">
    <location>
        <begin position="1266"/>
        <end position="1303"/>
    </location>
</feature>
<evidence type="ECO:0000259" key="9">
    <source>
        <dbReference type="Pfam" id="PF12717"/>
    </source>
</evidence>
<dbReference type="PANTHER" id="PTHR14222:SF1">
    <property type="entry name" value="CONDENSIN-2 COMPLEX SUBUNIT D3"/>
    <property type="match status" value="1"/>
</dbReference>
<evidence type="ECO:0000313" key="11">
    <source>
        <dbReference type="Proteomes" id="UP000298663"/>
    </source>
</evidence>
<evidence type="ECO:0000256" key="7">
    <source>
        <dbReference type="SAM" id="Coils"/>
    </source>
</evidence>
<dbReference type="InterPro" id="IPR032682">
    <property type="entry name" value="Cnd1_C"/>
</dbReference>
<keyword evidence="6" id="KW-0131">Cell cycle</keyword>
<evidence type="ECO:0000256" key="1">
    <source>
        <dbReference type="ARBA" id="ARBA00004123"/>
    </source>
</evidence>
<evidence type="ECO:0000256" key="8">
    <source>
        <dbReference type="SAM" id="MobiDB-lite"/>
    </source>
</evidence>
<feature type="compositionally biased region" description="Acidic residues" evidence="8">
    <location>
        <begin position="388"/>
        <end position="397"/>
    </location>
</feature>
<keyword evidence="3" id="KW-0498">Mitosis</keyword>
<dbReference type="InterPro" id="IPR026971">
    <property type="entry name" value="CND1/NCAPD3"/>
</dbReference>
<dbReference type="OrthoDB" id="10263978at2759"/>
<evidence type="ECO:0000256" key="4">
    <source>
        <dbReference type="ARBA" id="ARBA00023067"/>
    </source>
</evidence>
<dbReference type="STRING" id="34508.A0A4U5NYR7"/>
<dbReference type="Proteomes" id="UP000298663">
    <property type="component" value="Unassembled WGS sequence"/>
</dbReference>
<dbReference type="GO" id="GO:0051301">
    <property type="term" value="P:cell division"/>
    <property type="evidence" value="ECO:0007669"/>
    <property type="project" value="UniProtKB-KW"/>
</dbReference>
<dbReference type="GO" id="GO:0005634">
    <property type="term" value="C:nucleus"/>
    <property type="evidence" value="ECO:0007669"/>
    <property type="project" value="UniProtKB-SubCell"/>
</dbReference>
<feature type="region of interest" description="Disordered" evidence="8">
    <location>
        <begin position="1403"/>
        <end position="1467"/>
    </location>
</feature>
<organism evidence="10 11">
    <name type="scientific">Steinernema carpocapsae</name>
    <name type="common">Entomopathogenic nematode</name>
    <dbReference type="NCBI Taxonomy" id="34508"/>
    <lineage>
        <taxon>Eukaryota</taxon>
        <taxon>Metazoa</taxon>
        <taxon>Ecdysozoa</taxon>
        <taxon>Nematoda</taxon>
        <taxon>Chromadorea</taxon>
        <taxon>Rhabditida</taxon>
        <taxon>Tylenchina</taxon>
        <taxon>Panagrolaimomorpha</taxon>
        <taxon>Strongyloidoidea</taxon>
        <taxon>Steinernematidae</taxon>
        <taxon>Steinernema</taxon>
    </lineage>
</organism>
<keyword evidence="4" id="KW-0226">DNA condensation</keyword>
<evidence type="ECO:0000256" key="6">
    <source>
        <dbReference type="ARBA" id="ARBA00023306"/>
    </source>
</evidence>
<dbReference type="InterPro" id="IPR011989">
    <property type="entry name" value="ARM-like"/>
</dbReference>
<comment type="caution">
    <text evidence="10">The sequence shown here is derived from an EMBL/GenBank/DDBJ whole genome shotgun (WGS) entry which is preliminary data.</text>
</comment>
<dbReference type="EMBL" id="AZBU02000003">
    <property type="protein sequence ID" value="TKR88746.1"/>
    <property type="molecule type" value="Genomic_DNA"/>
</dbReference>
<dbReference type="InterPro" id="IPR016024">
    <property type="entry name" value="ARM-type_fold"/>
</dbReference>
<evidence type="ECO:0000256" key="5">
    <source>
        <dbReference type="ARBA" id="ARBA00023242"/>
    </source>
</evidence>
<accession>A0A4U5NYR7</accession>
<dbReference type="GO" id="GO:0042393">
    <property type="term" value="F:histone binding"/>
    <property type="evidence" value="ECO:0007669"/>
    <property type="project" value="TreeGrafter"/>
</dbReference>
<dbReference type="GO" id="GO:0000779">
    <property type="term" value="C:condensed chromosome, centromeric region"/>
    <property type="evidence" value="ECO:0007669"/>
    <property type="project" value="TreeGrafter"/>
</dbReference>
<feature type="compositionally biased region" description="Basic and acidic residues" evidence="8">
    <location>
        <begin position="400"/>
        <end position="410"/>
    </location>
</feature>
<proteinExistence type="predicted"/>
<keyword evidence="11" id="KW-1185">Reference proteome</keyword>
<dbReference type="Pfam" id="PF12717">
    <property type="entry name" value="Cnd1"/>
    <property type="match status" value="1"/>
</dbReference>
<feature type="compositionally biased region" description="Basic and acidic residues" evidence="8">
    <location>
        <begin position="429"/>
        <end position="441"/>
    </location>
</feature>
<protein>
    <recommendedName>
        <fullName evidence="9">Condensin complex subunit 1 C-terminal domain-containing protein</fullName>
    </recommendedName>
</protein>
<keyword evidence="5" id="KW-0539">Nucleus</keyword>
<feature type="region of interest" description="Disordered" evidence="8">
    <location>
        <begin position="388"/>
        <end position="441"/>
    </location>
</feature>
<evidence type="ECO:0000256" key="2">
    <source>
        <dbReference type="ARBA" id="ARBA00022618"/>
    </source>
</evidence>
<dbReference type="GO" id="GO:0007076">
    <property type="term" value="P:mitotic chromosome condensation"/>
    <property type="evidence" value="ECO:0007669"/>
    <property type="project" value="InterPro"/>
</dbReference>
<sequence>MPADSEEIDVFIATLEANFGTSVSEIPDYFVEKAYDSNFCEYEEADGAVDVTTYRAEGFSIALKNVMESLEVLVEKGTEAPIFDQMAERSVPVKKIVTLAWIAIEEALANDQDQFVRKNGIYATRMYMLLSCLNGASAFEIFSKFLFVRSIEQVRQVMAEKLDAHRKRLLSFAMDGIFALLGHVSLAAEDGVLAVALLVRDAIRVDLSDDTRVDSVSSLEGFADVRRISEKSFAILHRLLDDRHVSGRNTVMGKVLLNRLMCYGSQDEVLPQIQKISAPMLLYRDRVIAFLTKRAEGGQPAELKMIFDLVKNLFRCPDRSDYKDKVAESAMGLLHLLPAAYHVKFVEFVDLAYCQPDLGSMRSFTVEILPQFIKAFDLSAPIENLIEEEVGEEEDSGAEAPREEVEKAENEGSEDEEEVQRRSKKKAQKTREAQRKERSELDPVSTPVQILVEAVYDKSSSIRAKALAHLGSLFGIPEKFALIEKICSGAFDEAKLRQKSVPGQKYPTPLLLIVLQAGDDERVAVRKAAIGVLAKLFNHLLEEDHVRYTLREMTDLTRDCAIAVRKEAAEKLTEVFRNHEDVEIVRRSWLDSIMPLLVDREQSVQQLAAKIVMEIIFAQLSSAVPSDYVWMLLADIEKDFNVRRLLYRSMRALHEQSLLPQSLVTVVSRYAQEEDKRAPVWLLLSFLSKIFTVPPQMAFSYWFQLDVEAHATMVPTYVCNILVETHKKLSETQKNQLKADLKSRIIRFDVQAKNVPAVFYLYAKLNDAVGEEARGQQQFGSFCQSLGKRVAGMICEVVYGRPMKELPFNDGPLDSQTLVSDATTSRPATAIPNVRPEDVSENKVVTMLQVVGECVQYEPKTCTDKLAKIFKYIFASDYALHTDDEEDIDLRANLVMSEVAEEVPFGSQPITQRSQAVVKFWQDHKLLQNVTSKRVRAVCAITMCRICLQHEKLAKECIPVFARELRNNRDHIIRNNLIVGISDLCVRYTLMVDRYVTVMALCLTDSSVFVRQQTITLLTILIKEQFLKCEGQILYKLIAALNDDHKDIRDYLYFCLVEVLLAQFPSMFSNHFLECVFYFNGADHGHQASLEGQENSKKHEYEHMRSNIQGAANMVKRMRLYKFMLSMMTDAQRFAIWVRLVFEVANKISQGTMDYKKKVYENILIDTLNLMCCDEIKMHSVMKKKESEGGEGSEEAPSEEIPGDKAISKLTAFFRSRVGELILPGMLELRAFLLEKRSPILKLVMNALMELVKDYEEQFDSFFASNRQAKAELEWDLKTAKEAQEEDRRVQEMAQVNLEAQKENRAVSVVPNTSMARAPCTPVNRTTRSASAMEMGTVPRSMRRKSNIFEKSASEKSMIYDERAEENPLAEYRAPCDYGDNDMDPPSRASILCSPFRSQNESPMISRLVDSPGSSRSSAVDAAEDKTTRKVKKANRTTGRSPKVPSTIEEENEQPEEGRRTRSRTAQRSVFPAAAAIDESVFGRAVSTPEAMLAGVTFAMDLELSSIAGTPVRRPLRKKKK</sequence>
<dbReference type="GO" id="GO:0010032">
    <property type="term" value="P:meiotic chromosome condensation"/>
    <property type="evidence" value="ECO:0007669"/>
    <property type="project" value="TreeGrafter"/>
</dbReference>
<reference evidence="10 11" key="1">
    <citation type="journal article" date="2015" name="Genome Biol.">
        <title>Comparative genomics of Steinernema reveals deeply conserved gene regulatory networks.</title>
        <authorList>
            <person name="Dillman A.R."/>
            <person name="Macchietto M."/>
            <person name="Porter C.F."/>
            <person name="Rogers A."/>
            <person name="Williams B."/>
            <person name="Antoshechkin I."/>
            <person name="Lee M.M."/>
            <person name="Goodwin Z."/>
            <person name="Lu X."/>
            <person name="Lewis E.E."/>
            <person name="Goodrich-Blair H."/>
            <person name="Stock S.P."/>
            <person name="Adams B.J."/>
            <person name="Sternberg P.W."/>
            <person name="Mortazavi A."/>
        </authorList>
    </citation>
    <scope>NUCLEOTIDE SEQUENCE [LARGE SCALE GENOMIC DNA]</scope>
    <source>
        <strain evidence="10 11">ALL</strain>
    </source>
</reference>
<feature type="domain" description="Condensin complex subunit 1 C-terminal" evidence="9">
    <location>
        <begin position="972"/>
        <end position="1084"/>
    </location>
</feature>
<keyword evidence="7" id="KW-0175">Coiled coil</keyword>
<name>A0A4U5NYR7_STECR</name>
<comment type="subcellular location">
    <subcellularLocation>
        <location evidence="1">Nucleus</location>
    </subcellularLocation>
</comment>
<dbReference type="PANTHER" id="PTHR14222">
    <property type="entry name" value="CONDENSIN"/>
    <property type="match status" value="1"/>
</dbReference>